<evidence type="ECO:0000256" key="1">
    <source>
        <dbReference type="ARBA" id="ARBA00004196"/>
    </source>
</evidence>
<dbReference type="Gene3D" id="3.40.50.2300">
    <property type="match status" value="2"/>
</dbReference>
<evidence type="ECO:0000313" key="10">
    <source>
        <dbReference type="Proteomes" id="UP000663829"/>
    </source>
</evidence>
<comment type="subcellular location">
    <subcellularLocation>
        <location evidence="1">Cell envelope</location>
    </subcellularLocation>
</comment>
<feature type="chain" id="PRO_5035685553" description="Periplasmic binding protein domain-containing protein" evidence="4">
    <location>
        <begin position="22"/>
        <end position="325"/>
    </location>
</feature>
<dbReference type="Proteomes" id="UP000663829">
    <property type="component" value="Unassembled WGS sequence"/>
</dbReference>
<organism evidence="7 10">
    <name type="scientific">Didymodactylos carnosus</name>
    <dbReference type="NCBI Taxonomy" id="1234261"/>
    <lineage>
        <taxon>Eukaryota</taxon>
        <taxon>Metazoa</taxon>
        <taxon>Spiralia</taxon>
        <taxon>Gnathifera</taxon>
        <taxon>Rotifera</taxon>
        <taxon>Eurotatoria</taxon>
        <taxon>Bdelloidea</taxon>
        <taxon>Philodinida</taxon>
        <taxon>Philodinidae</taxon>
        <taxon>Didymodactylos</taxon>
    </lineage>
</organism>
<dbReference type="EMBL" id="CAJOBA010034253">
    <property type="protein sequence ID" value="CAF3981036.1"/>
    <property type="molecule type" value="Genomic_DNA"/>
</dbReference>
<dbReference type="Proteomes" id="UP000682733">
    <property type="component" value="Unassembled WGS sequence"/>
</dbReference>
<dbReference type="GO" id="GO:0030246">
    <property type="term" value="F:carbohydrate binding"/>
    <property type="evidence" value="ECO:0007669"/>
    <property type="project" value="UniProtKB-ARBA"/>
</dbReference>
<keyword evidence="3 4" id="KW-0732">Signal</keyword>
<dbReference type="InterPro" id="IPR028082">
    <property type="entry name" value="Peripla_BP_I"/>
</dbReference>
<dbReference type="EMBL" id="CAJNOK010012730">
    <property type="protein sequence ID" value="CAF1169670.1"/>
    <property type="molecule type" value="Genomic_DNA"/>
</dbReference>
<evidence type="ECO:0000259" key="5">
    <source>
        <dbReference type="Pfam" id="PF13407"/>
    </source>
</evidence>
<comment type="similarity">
    <text evidence="2">Belongs to the bacterial solute-binding protein 2 family.</text>
</comment>
<proteinExistence type="inferred from homology"/>
<feature type="signal peptide" evidence="4">
    <location>
        <begin position="1"/>
        <end position="21"/>
    </location>
</feature>
<gene>
    <name evidence="7" type="ORF">GPM918_LOCUS23250</name>
    <name evidence="6" type="ORF">OVA965_LOCUS22504</name>
    <name evidence="8" type="ORF">SRO942_LOCUS23249</name>
    <name evidence="9" type="ORF">TMI583_LOCUS23218</name>
</gene>
<keyword evidence="10" id="KW-1185">Reference proteome</keyword>
<reference evidence="7" key="1">
    <citation type="submission" date="2021-02" db="EMBL/GenBank/DDBJ databases">
        <authorList>
            <person name="Nowell W R."/>
        </authorList>
    </citation>
    <scope>NUCLEOTIDE SEQUENCE</scope>
</reference>
<dbReference type="PANTHER" id="PTHR46847">
    <property type="entry name" value="D-ALLOSE-BINDING PERIPLASMIC PROTEIN-RELATED"/>
    <property type="match status" value="1"/>
</dbReference>
<dbReference type="PANTHER" id="PTHR46847:SF1">
    <property type="entry name" value="D-ALLOSE-BINDING PERIPLASMIC PROTEIN-RELATED"/>
    <property type="match status" value="1"/>
</dbReference>
<evidence type="ECO:0000313" key="9">
    <source>
        <dbReference type="EMBL" id="CAF3981036.1"/>
    </source>
</evidence>
<evidence type="ECO:0000256" key="3">
    <source>
        <dbReference type="ARBA" id="ARBA00022729"/>
    </source>
</evidence>
<evidence type="ECO:0000313" key="8">
    <source>
        <dbReference type="EMBL" id="CAF3956137.1"/>
    </source>
</evidence>
<accession>A0A814VJW6</accession>
<dbReference type="SUPFAM" id="SSF53822">
    <property type="entry name" value="Periplasmic binding protein-like I"/>
    <property type="match status" value="1"/>
</dbReference>
<evidence type="ECO:0000256" key="2">
    <source>
        <dbReference type="ARBA" id="ARBA00007639"/>
    </source>
</evidence>
<comment type="caution">
    <text evidence="7">The sequence shown here is derived from an EMBL/GenBank/DDBJ whole genome shotgun (WGS) entry which is preliminary data.</text>
</comment>
<feature type="domain" description="Periplasmic binding protein" evidence="5">
    <location>
        <begin position="40"/>
        <end position="287"/>
    </location>
</feature>
<dbReference type="Proteomes" id="UP000681722">
    <property type="component" value="Unassembled WGS sequence"/>
</dbReference>
<dbReference type="Pfam" id="PF13407">
    <property type="entry name" value="Peripla_BP_4"/>
    <property type="match status" value="1"/>
</dbReference>
<dbReference type="InterPro" id="IPR025997">
    <property type="entry name" value="SBP_2_dom"/>
</dbReference>
<dbReference type="Proteomes" id="UP000677228">
    <property type="component" value="Unassembled WGS sequence"/>
</dbReference>
<dbReference type="AlphaFoldDB" id="A0A814VJW6"/>
<sequence length="325" mass="36667">MDRRILWVLMILSVYTFQTLAQTSCQNKASYKIAAVVQYQTKYINYTIEGILKYFSSSKCFQVQSFLTNNDRFLEFETVHNLVKKKFDGIALFPVDAQSIHYCGLLAKYSNVPLVDLFGDKGLNARAYLTSLAIVDSEKIGKMIANYLLKNSKPGKTIVIQAFFTEGFSTGVSNGLSKTLNNTKFTIVFNGQGFYSNQVSKTIIKQALTEYPDATSIITFSGEMGNGVADYLKEQHIKTKTHISVDMNDVLEKYIRENVYVQASAYYSGALAGYSMAYSLKRKILGNKFLYAKNIPVIVVTKQNIDGVLMQNPYRYPQFANKIVF</sequence>
<evidence type="ECO:0000256" key="4">
    <source>
        <dbReference type="SAM" id="SignalP"/>
    </source>
</evidence>
<name>A0A814VJW6_9BILA</name>
<evidence type="ECO:0000313" key="7">
    <source>
        <dbReference type="EMBL" id="CAF1191848.1"/>
    </source>
</evidence>
<evidence type="ECO:0000313" key="6">
    <source>
        <dbReference type="EMBL" id="CAF1169670.1"/>
    </source>
</evidence>
<dbReference type="EMBL" id="CAJNOQ010008237">
    <property type="protein sequence ID" value="CAF1191848.1"/>
    <property type="molecule type" value="Genomic_DNA"/>
</dbReference>
<dbReference type="EMBL" id="CAJOBC010008238">
    <property type="protein sequence ID" value="CAF3956137.1"/>
    <property type="molecule type" value="Genomic_DNA"/>
</dbReference>
<protein>
    <recommendedName>
        <fullName evidence="5">Periplasmic binding protein domain-containing protein</fullName>
    </recommendedName>
</protein>